<name>A0A4P9X7J1_9FUNG</name>
<evidence type="ECO:0000256" key="1">
    <source>
        <dbReference type="ARBA" id="ARBA00022527"/>
    </source>
</evidence>
<keyword evidence="5 6" id="KW-0067">ATP-binding</keyword>
<dbReference type="InterPro" id="IPR000719">
    <property type="entry name" value="Prot_kinase_dom"/>
</dbReference>
<feature type="non-terminal residue" evidence="10">
    <location>
        <position position="335"/>
    </location>
</feature>
<feature type="domain" description="Protein kinase" evidence="8">
    <location>
        <begin position="22"/>
        <end position="283"/>
    </location>
</feature>
<dbReference type="PROSITE" id="PS00107">
    <property type="entry name" value="PROTEIN_KINASE_ATP"/>
    <property type="match status" value="1"/>
</dbReference>
<keyword evidence="11" id="KW-1185">Reference proteome</keyword>
<dbReference type="FunFam" id="3.30.200.20:FF:000354">
    <property type="entry name" value="AGC/YANK protein kinase"/>
    <property type="match status" value="1"/>
</dbReference>
<dbReference type="EMBL" id="ML014180">
    <property type="protein sequence ID" value="RKP01217.1"/>
    <property type="molecule type" value="Genomic_DNA"/>
</dbReference>
<dbReference type="SMART" id="SM00220">
    <property type="entry name" value="S_TKc"/>
    <property type="match status" value="1"/>
</dbReference>
<keyword evidence="4" id="KW-0418">Kinase</keyword>
<evidence type="ECO:0000259" key="9">
    <source>
        <dbReference type="PROSITE" id="PS51285"/>
    </source>
</evidence>
<accession>A0A4P9X7J1</accession>
<dbReference type="OrthoDB" id="354826at2759"/>
<dbReference type="InterPro" id="IPR011009">
    <property type="entry name" value="Kinase-like_dom_sf"/>
</dbReference>
<sequence>MGLACCREAPVDFAAEIELSHFSLLRSVGKGAFGKVRVVQHRGTHQIYALKYINKAKCTKMKAVDNIIQERKLLEEIQNNFVCNMRYAFQDDENLFMVIDLMLGGDLRFHLDRMGFFTEPMVRFIMAEISCALDYLHSKDIVHRDIKPDNILLDEHGHAHLTDFNIAVHARPGKLLHAVAGSMAYMAPEILSKRGYHCAIDWWSLGVVGYELLYGKRPFRARSNEQLTQAILYGDLLFPDQPGNLISHEGMHCLRALIDRDPDKRLGATATGGHAVLQQHAFFRSLPWPQVVSKQATPVFVPDSRKANFDATHELEELLLEDNPLRVKPRKKKKD</sequence>
<evidence type="ECO:0000256" key="3">
    <source>
        <dbReference type="ARBA" id="ARBA00022741"/>
    </source>
</evidence>
<comment type="similarity">
    <text evidence="7">Belongs to the protein kinase superfamily.</text>
</comment>
<dbReference type="GO" id="GO:0009966">
    <property type="term" value="P:regulation of signal transduction"/>
    <property type="evidence" value="ECO:0007669"/>
    <property type="project" value="TreeGrafter"/>
</dbReference>
<dbReference type="GO" id="GO:0005524">
    <property type="term" value="F:ATP binding"/>
    <property type="evidence" value="ECO:0007669"/>
    <property type="project" value="UniProtKB-UniRule"/>
</dbReference>
<reference evidence="11" key="1">
    <citation type="journal article" date="2018" name="Nat. Microbiol.">
        <title>Leveraging single-cell genomics to expand the fungal tree of life.</title>
        <authorList>
            <person name="Ahrendt S.R."/>
            <person name="Quandt C.A."/>
            <person name="Ciobanu D."/>
            <person name="Clum A."/>
            <person name="Salamov A."/>
            <person name="Andreopoulos B."/>
            <person name="Cheng J.F."/>
            <person name="Woyke T."/>
            <person name="Pelin A."/>
            <person name="Henrissat B."/>
            <person name="Reynolds N.K."/>
            <person name="Benny G.L."/>
            <person name="Smith M.E."/>
            <person name="James T.Y."/>
            <person name="Grigoriev I.V."/>
        </authorList>
    </citation>
    <scope>NUCLEOTIDE SEQUENCE [LARGE SCALE GENOMIC DNA]</scope>
    <source>
        <strain evidence="11">ATCC 52028</strain>
    </source>
</reference>
<evidence type="ECO:0000256" key="4">
    <source>
        <dbReference type="ARBA" id="ARBA00022777"/>
    </source>
</evidence>
<dbReference type="InterPro" id="IPR017441">
    <property type="entry name" value="Protein_kinase_ATP_BS"/>
</dbReference>
<evidence type="ECO:0000256" key="7">
    <source>
        <dbReference type="RuleBase" id="RU000304"/>
    </source>
</evidence>
<protein>
    <recommendedName>
        <fullName evidence="12">Kinase-like protein</fullName>
    </recommendedName>
</protein>
<keyword evidence="1 7" id="KW-0723">Serine/threonine-protein kinase</keyword>
<dbReference type="PROSITE" id="PS50011">
    <property type="entry name" value="PROTEIN_KINASE_DOM"/>
    <property type="match status" value="1"/>
</dbReference>
<dbReference type="Proteomes" id="UP000274922">
    <property type="component" value="Unassembled WGS sequence"/>
</dbReference>
<dbReference type="SUPFAM" id="SSF56112">
    <property type="entry name" value="Protein kinase-like (PK-like)"/>
    <property type="match status" value="1"/>
</dbReference>
<dbReference type="GO" id="GO:0007186">
    <property type="term" value="P:G protein-coupled receptor signaling pathway"/>
    <property type="evidence" value="ECO:0007669"/>
    <property type="project" value="TreeGrafter"/>
</dbReference>
<evidence type="ECO:0000313" key="10">
    <source>
        <dbReference type="EMBL" id="RKP01217.1"/>
    </source>
</evidence>
<organism evidence="10 11">
    <name type="scientific">Caulochytrium protostelioides</name>
    <dbReference type="NCBI Taxonomy" id="1555241"/>
    <lineage>
        <taxon>Eukaryota</taxon>
        <taxon>Fungi</taxon>
        <taxon>Fungi incertae sedis</taxon>
        <taxon>Chytridiomycota</taxon>
        <taxon>Chytridiomycota incertae sedis</taxon>
        <taxon>Chytridiomycetes</taxon>
        <taxon>Caulochytriales</taxon>
        <taxon>Caulochytriaceae</taxon>
        <taxon>Caulochytrium</taxon>
    </lineage>
</organism>
<evidence type="ECO:0000259" key="8">
    <source>
        <dbReference type="PROSITE" id="PS50011"/>
    </source>
</evidence>
<feature type="binding site" evidence="6">
    <location>
        <position position="51"/>
    </location>
    <ligand>
        <name>ATP</name>
        <dbReference type="ChEBI" id="CHEBI:30616"/>
    </ligand>
</feature>
<dbReference type="GO" id="GO:0001664">
    <property type="term" value="F:G protein-coupled receptor binding"/>
    <property type="evidence" value="ECO:0007669"/>
    <property type="project" value="TreeGrafter"/>
</dbReference>
<dbReference type="AlphaFoldDB" id="A0A4P9X7J1"/>
<keyword evidence="2" id="KW-0808">Transferase</keyword>
<dbReference type="Pfam" id="PF00069">
    <property type="entry name" value="Pkinase"/>
    <property type="match status" value="1"/>
</dbReference>
<dbReference type="STRING" id="1555241.A0A4P9X7J1"/>
<dbReference type="FunFam" id="1.10.510.10:FF:000469">
    <property type="entry name" value="Serine/threonine-protein kinase 32B"/>
    <property type="match status" value="1"/>
</dbReference>
<evidence type="ECO:0000256" key="6">
    <source>
        <dbReference type="PROSITE-ProRule" id="PRU10141"/>
    </source>
</evidence>
<evidence type="ECO:0000313" key="11">
    <source>
        <dbReference type="Proteomes" id="UP000274922"/>
    </source>
</evidence>
<dbReference type="PROSITE" id="PS00108">
    <property type="entry name" value="PROTEIN_KINASE_ST"/>
    <property type="match status" value="1"/>
</dbReference>
<keyword evidence="3 6" id="KW-0547">Nucleotide-binding</keyword>
<dbReference type="Gene3D" id="3.30.200.20">
    <property type="entry name" value="Phosphorylase Kinase, domain 1"/>
    <property type="match status" value="1"/>
</dbReference>
<feature type="domain" description="AGC-kinase C-terminal" evidence="9">
    <location>
        <begin position="284"/>
        <end position="335"/>
    </location>
</feature>
<dbReference type="InterPro" id="IPR008271">
    <property type="entry name" value="Ser/Thr_kinase_AS"/>
</dbReference>
<dbReference type="GO" id="GO:0004703">
    <property type="term" value="F:G protein-coupled receptor kinase activity"/>
    <property type="evidence" value="ECO:0007669"/>
    <property type="project" value="TreeGrafter"/>
</dbReference>
<dbReference type="CDD" id="cd05578">
    <property type="entry name" value="STKc_Yank1"/>
    <property type="match status" value="1"/>
</dbReference>
<proteinExistence type="inferred from homology"/>
<evidence type="ECO:0008006" key="12">
    <source>
        <dbReference type="Google" id="ProtNLM"/>
    </source>
</evidence>
<dbReference type="PANTHER" id="PTHR24355:SF30">
    <property type="entry name" value="SERINE_THREONINE-PROTEIN KINASE 32B ISOFORM X1"/>
    <property type="match status" value="1"/>
</dbReference>
<evidence type="ECO:0000256" key="2">
    <source>
        <dbReference type="ARBA" id="ARBA00022679"/>
    </source>
</evidence>
<dbReference type="Gene3D" id="1.10.510.10">
    <property type="entry name" value="Transferase(Phosphotransferase) domain 1"/>
    <property type="match status" value="1"/>
</dbReference>
<dbReference type="PANTHER" id="PTHR24355">
    <property type="entry name" value="G PROTEIN-COUPLED RECEPTOR KINASE/RIBOSOMAL PROTEIN S6 KINASE"/>
    <property type="match status" value="1"/>
</dbReference>
<dbReference type="InterPro" id="IPR000961">
    <property type="entry name" value="AGC-kinase_C"/>
</dbReference>
<dbReference type="PROSITE" id="PS51285">
    <property type="entry name" value="AGC_KINASE_CTER"/>
    <property type="match status" value="1"/>
</dbReference>
<gene>
    <name evidence="10" type="ORF">CXG81DRAFT_866</name>
</gene>
<evidence type="ECO:0000256" key="5">
    <source>
        <dbReference type="ARBA" id="ARBA00022840"/>
    </source>
</evidence>